<dbReference type="Gene3D" id="1.25.40.20">
    <property type="entry name" value="Ankyrin repeat-containing domain"/>
    <property type="match status" value="1"/>
</dbReference>
<keyword evidence="5" id="KW-1185">Reference proteome</keyword>
<dbReference type="AlphaFoldDB" id="A0AAJ0FVK4"/>
<dbReference type="Pfam" id="PF12796">
    <property type="entry name" value="Ank_2"/>
    <property type="match status" value="2"/>
</dbReference>
<feature type="domain" description="Heterokaryon incompatibility" evidence="2">
    <location>
        <begin position="22"/>
        <end position="127"/>
    </location>
</feature>
<dbReference type="SUPFAM" id="SSF48403">
    <property type="entry name" value="Ankyrin repeat"/>
    <property type="match status" value="2"/>
</dbReference>
<evidence type="ECO:0000313" key="5">
    <source>
        <dbReference type="Proteomes" id="UP001251528"/>
    </source>
</evidence>
<evidence type="ECO:0000259" key="3">
    <source>
        <dbReference type="Pfam" id="PF26640"/>
    </source>
</evidence>
<feature type="repeat" description="ANK" evidence="1">
    <location>
        <begin position="723"/>
        <end position="745"/>
    </location>
</feature>
<evidence type="ECO:0008006" key="6">
    <source>
        <dbReference type="Google" id="ProtNLM"/>
    </source>
</evidence>
<dbReference type="InterPro" id="IPR058525">
    <property type="entry name" value="DUF8212"/>
</dbReference>
<accession>A0AAJ0FVK4</accession>
<dbReference type="PROSITE" id="PS50088">
    <property type="entry name" value="ANK_REPEAT"/>
    <property type="match status" value="3"/>
</dbReference>
<dbReference type="EMBL" id="JASWJB010000246">
    <property type="protein sequence ID" value="KAK2592783.1"/>
    <property type="molecule type" value="Genomic_DNA"/>
</dbReference>
<comment type="caution">
    <text evidence="4">The sequence shown here is derived from an EMBL/GenBank/DDBJ whole genome shotgun (WGS) entry which is preliminary data.</text>
</comment>
<dbReference type="SMART" id="SM00248">
    <property type="entry name" value="ANK"/>
    <property type="match status" value="7"/>
</dbReference>
<feature type="domain" description="DUF8212" evidence="3">
    <location>
        <begin position="245"/>
        <end position="268"/>
    </location>
</feature>
<evidence type="ECO:0000259" key="2">
    <source>
        <dbReference type="Pfam" id="PF06985"/>
    </source>
</evidence>
<protein>
    <recommendedName>
        <fullName evidence="6">Heterokaryon incompatibility domain-containing protein</fullName>
    </recommendedName>
</protein>
<dbReference type="PANTHER" id="PTHR10622">
    <property type="entry name" value="HET DOMAIN-CONTAINING PROTEIN"/>
    <property type="match status" value="1"/>
</dbReference>
<evidence type="ECO:0000313" key="4">
    <source>
        <dbReference type="EMBL" id="KAK2592783.1"/>
    </source>
</evidence>
<keyword evidence="1" id="KW-0040">ANK repeat</keyword>
<name>A0AAJ0FVK4_9HYPO</name>
<dbReference type="PANTHER" id="PTHR10622:SF10">
    <property type="entry name" value="HET DOMAIN-CONTAINING PROTEIN"/>
    <property type="match status" value="1"/>
</dbReference>
<dbReference type="Pfam" id="PF06985">
    <property type="entry name" value="HET"/>
    <property type="match status" value="1"/>
</dbReference>
<dbReference type="InterPro" id="IPR036770">
    <property type="entry name" value="Ankyrin_rpt-contain_sf"/>
</dbReference>
<dbReference type="PROSITE" id="PS50297">
    <property type="entry name" value="ANK_REP_REGION"/>
    <property type="match status" value="3"/>
</dbReference>
<proteinExistence type="predicted"/>
<dbReference type="Proteomes" id="UP001251528">
    <property type="component" value="Unassembled WGS sequence"/>
</dbReference>
<organism evidence="4 5">
    <name type="scientific">Conoideocrella luteorostrata</name>
    <dbReference type="NCBI Taxonomy" id="1105319"/>
    <lineage>
        <taxon>Eukaryota</taxon>
        <taxon>Fungi</taxon>
        <taxon>Dikarya</taxon>
        <taxon>Ascomycota</taxon>
        <taxon>Pezizomycotina</taxon>
        <taxon>Sordariomycetes</taxon>
        <taxon>Hypocreomycetidae</taxon>
        <taxon>Hypocreales</taxon>
        <taxon>Clavicipitaceae</taxon>
        <taxon>Conoideocrella</taxon>
    </lineage>
</organism>
<reference evidence="4" key="1">
    <citation type="submission" date="2023-06" db="EMBL/GenBank/DDBJ databases">
        <title>Conoideocrella luteorostrata (Hypocreales: Clavicipitaceae), a potential biocontrol fungus for elongate hemlock scale in United States Christmas tree production areas.</title>
        <authorList>
            <person name="Barrett H."/>
            <person name="Lovett B."/>
            <person name="Macias A.M."/>
            <person name="Stajich J.E."/>
            <person name="Kasson M.T."/>
        </authorList>
    </citation>
    <scope>NUCLEOTIDE SEQUENCE</scope>
    <source>
        <strain evidence="4">ARSEF 14590</strain>
    </source>
</reference>
<dbReference type="InterPro" id="IPR010730">
    <property type="entry name" value="HET"/>
</dbReference>
<dbReference type="Pfam" id="PF26640">
    <property type="entry name" value="DUF8212"/>
    <property type="match status" value="1"/>
</dbReference>
<feature type="repeat" description="ANK" evidence="1">
    <location>
        <begin position="840"/>
        <end position="872"/>
    </location>
</feature>
<evidence type="ECO:0000256" key="1">
    <source>
        <dbReference type="PROSITE-ProRule" id="PRU00023"/>
    </source>
</evidence>
<feature type="repeat" description="ANK" evidence="1">
    <location>
        <begin position="950"/>
        <end position="982"/>
    </location>
</feature>
<sequence length="1039" mass="118173">MWLVHTSTLEIIRKRDDDIPPYAILSHTWGSDEEEVTLQEMENEYENHGPYISTCNGHQRRITRKPGFVKIQRAAQQAVMDGFDFIWVDTCCIDKTSSSELSEAINSMFRWYRESAVCYAFLSDVDDPGISNTSSEKTIQAIANSRWFTRGWTLQELISPTIVNFYSKNWEPLGQKHNSLLEVISKTTGISAAILNGTQDLYECAVATRMQWASQRRTTRIEDEAYCLMGLFDVNMPLLYGEGRKAFIRLQEEILKQTDDESLFLWKCPQDDPFRYQLSGFLARSPLWFRDSGHFMPLPRNTSEDSKPSAVTNAGLYICLNLVSPTSSMHIKPGDNASGGDKFLTALMHCNFYRQRSIEDDKAYKPALELRHLGGDRYARVRPDRILSVDGKSPSCRKYLYVRQNVTLHAAQVVVDDHELSESRQRSRPLSLVWKDDKVHWDQATQTLYTTRGCRGFLARFRYHLKCSDLASWSVDVVLILVAETSAYRDTEWCCFQEDATKENQGTLPTLPTSGWTGASHEYRGVLSSVVPDAHNVSSNRFTLRLAQTGWFMISKNCIFASCPNQEQKHSFIEAWVPDVTKPDTLDIDIEDSCIRYVEVGPDPLARMRREIENTLDIGRKPVVISKDTRVLKHLVRAHLAQDYSRLEQETFRAEIKSVGRELLGLSINHDWVISVSPLAFAALLGNDTLLQKLLSYNVEHDPSARNPYLFSRRWLPGKQMSDGFTVVHLAAMLGHSSVLRTLLEYFDLPQKIFNLKIDSPMHFAAAYVRSQTVRETFDCFEDVVKRFNPNAESPWINRILNKNRESLLHRAAQMNNHHAVSAILSHLRSGKDVDCRDVNQRTPLWHAAVTGSHDTLKQLLAHGADIEARDKFHTTVLQTACRSSLSLDVVETLLQSGADPNGCTVIKTGYDPAPYHCATPCTYAVVKGNADVLRALLRAGAKPDGLYPTDMHPLHIAVMERNLEFVKVLKESGCDLEPRTPYRIWFPKNLRDVTGPLRSVSGKGLTPEHLGTDKFNKLWIDGYKRSKIVEQFNPQLHY</sequence>
<dbReference type="InterPro" id="IPR002110">
    <property type="entry name" value="Ankyrin_rpt"/>
</dbReference>
<gene>
    <name evidence="4" type="ORF">QQS21_009526</name>
</gene>